<dbReference type="PROSITE" id="PS50943">
    <property type="entry name" value="HTH_CROC1"/>
    <property type="match status" value="1"/>
</dbReference>
<dbReference type="OrthoDB" id="7865033at2"/>
<evidence type="ECO:0000259" key="1">
    <source>
        <dbReference type="PROSITE" id="PS50943"/>
    </source>
</evidence>
<dbReference type="SUPFAM" id="SSF47413">
    <property type="entry name" value="lambda repressor-like DNA-binding domains"/>
    <property type="match status" value="1"/>
</dbReference>
<dbReference type="PATRIC" id="fig|1208323.3.peg.2398"/>
<dbReference type="Pfam" id="PF13560">
    <property type="entry name" value="HTH_31"/>
    <property type="match status" value="1"/>
</dbReference>
<gene>
    <name evidence="2" type="ORF">B30_11585</name>
</gene>
<sequence>MKFRGTAEIIKCRLRIEAGLSIKELASRLGRNPSTISLVIGGHRKSVPVITEIARLLGEDPEELASLLAQPEGAVSMT</sequence>
<proteinExistence type="predicted"/>
<comment type="caution">
    <text evidence="2">The sequence shown here is derived from an EMBL/GenBank/DDBJ whole genome shotgun (WGS) entry which is preliminary data.</text>
</comment>
<dbReference type="InterPro" id="IPR001387">
    <property type="entry name" value="Cro/C1-type_HTH"/>
</dbReference>
<protein>
    <recommendedName>
        <fullName evidence="1">HTH cro/C1-type domain-containing protein</fullName>
    </recommendedName>
</protein>
<reference evidence="2 3" key="1">
    <citation type="submission" date="2012-09" db="EMBL/GenBank/DDBJ databases">
        <title>Celeribacter baekdonensis B30 Genome Sequencing.</title>
        <authorList>
            <person name="Wang W."/>
        </authorList>
    </citation>
    <scope>NUCLEOTIDE SEQUENCE [LARGE SCALE GENOMIC DNA]</scope>
    <source>
        <strain evidence="2 3">B30</strain>
    </source>
</reference>
<name>K2JLI7_9RHOB</name>
<dbReference type="Proteomes" id="UP000006762">
    <property type="component" value="Unassembled WGS sequence"/>
</dbReference>
<dbReference type="Gene3D" id="1.10.260.40">
    <property type="entry name" value="lambda repressor-like DNA-binding domains"/>
    <property type="match status" value="1"/>
</dbReference>
<dbReference type="CDD" id="cd00093">
    <property type="entry name" value="HTH_XRE"/>
    <property type="match status" value="1"/>
</dbReference>
<dbReference type="STRING" id="1208323.B30_11585"/>
<accession>K2JLI7</accession>
<dbReference type="AlphaFoldDB" id="K2JLI7"/>
<organism evidence="2 3">
    <name type="scientific">Celeribacter baekdonensis B30</name>
    <dbReference type="NCBI Taxonomy" id="1208323"/>
    <lineage>
        <taxon>Bacteria</taxon>
        <taxon>Pseudomonadati</taxon>
        <taxon>Pseudomonadota</taxon>
        <taxon>Alphaproteobacteria</taxon>
        <taxon>Rhodobacterales</taxon>
        <taxon>Roseobacteraceae</taxon>
        <taxon>Celeribacter</taxon>
    </lineage>
</organism>
<evidence type="ECO:0000313" key="2">
    <source>
        <dbReference type="EMBL" id="EKE71404.1"/>
    </source>
</evidence>
<feature type="domain" description="HTH cro/C1-type" evidence="1">
    <location>
        <begin position="13"/>
        <end position="64"/>
    </location>
</feature>
<dbReference type="InterPro" id="IPR010982">
    <property type="entry name" value="Lambda_DNA-bd_dom_sf"/>
</dbReference>
<dbReference type="EMBL" id="AMRK01000005">
    <property type="protein sequence ID" value="EKE71404.1"/>
    <property type="molecule type" value="Genomic_DNA"/>
</dbReference>
<dbReference type="GO" id="GO:0003677">
    <property type="term" value="F:DNA binding"/>
    <property type="evidence" value="ECO:0007669"/>
    <property type="project" value="InterPro"/>
</dbReference>
<dbReference type="RefSeq" id="WP_009572267.1">
    <property type="nucleotide sequence ID" value="NZ_AMRK01000005.1"/>
</dbReference>
<dbReference type="SMART" id="SM00530">
    <property type="entry name" value="HTH_XRE"/>
    <property type="match status" value="1"/>
</dbReference>
<keyword evidence="3" id="KW-1185">Reference proteome</keyword>
<evidence type="ECO:0000313" key="3">
    <source>
        <dbReference type="Proteomes" id="UP000006762"/>
    </source>
</evidence>